<sequence>MLNILYVVLLTSAAVFASQRISFDNAVMIFARMNYIATHNAAPLNSLEQQWNATYSVDQPATQRALKAHVKLRANRPHVVQLPRLRKKNPSVNP</sequence>
<protein>
    <submittedName>
        <fullName evidence="2">Uncharacterized protein</fullName>
    </submittedName>
</protein>
<evidence type="ECO:0000313" key="2">
    <source>
        <dbReference type="EMBL" id="OKO92281.1"/>
    </source>
</evidence>
<accession>A0A1Q5SW86</accession>
<feature type="signal peptide" evidence="1">
    <location>
        <begin position="1"/>
        <end position="17"/>
    </location>
</feature>
<dbReference type="Proteomes" id="UP000186955">
    <property type="component" value="Unassembled WGS sequence"/>
</dbReference>
<keyword evidence="1" id="KW-0732">Signal</keyword>
<organism evidence="2 3">
    <name type="scientific">Penicillium subrubescens</name>
    <dbReference type="NCBI Taxonomy" id="1316194"/>
    <lineage>
        <taxon>Eukaryota</taxon>
        <taxon>Fungi</taxon>
        <taxon>Dikarya</taxon>
        <taxon>Ascomycota</taxon>
        <taxon>Pezizomycotina</taxon>
        <taxon>Eurotiomycetes</taxon>
        <taxon>Eurotiomycetidae</taxon>
        <taxon>Eurotiales</taxon>
        <taxon>Aspergillaceae</taxon>
        <taxon>Penicillium</taxon>
    </lineage>
</organism>
<feature type="chain" id="PRO_5012750370" evidence="1">
    <location>
        <begin position="18"/>
        <end position="94"/>
    </location>
</feature>
<evidence type="ECO:0000256" key="1">
    <source>
        <dbReference type="SAM" id="SignalP"/>
    </source>
</evidence>
<name>A0A1Q5SW86_9EURO</name>
<reference evidence="2 3" key="1">
    <citation type="submission" date="2016-10" db="EMBL/GenBank/DDBJ databases">
        <title>Genome sequence of the ascomycete fungus Penicillium subrubescens.</title>
        <authorList>
            <person name="De Vries R.P."/>
            <person name="Peng M."/>
            <person name="Dilokpimol A."/>
            <person name="Hilden K."/>
            <person name="Makela M.R."/>
            <person name="Grigoriev I."/>
            <person name="Riley R."/>
            <person name="Granchi Z."/>
        </authorList>
    </citation>
    <scope>NUCLEOTIDE SEQUENCE [LARGE SCALE GENOMIC DNA]</scope>
    <source>
        <strain evidence="2 3">CBS 132785</strain>
    </source>
</reference>
<keyword evidence="3" id="KW-1185">Reference proteome</keyword>
<evidence type="ECO:0000313" key="3">
    <source>
        <dbReference type="Proteomes" id="UP000186955"/>
    </source>
</evidence>
<gene>
    <name evidence="2" type="ORF">PENSUB_12843</name>
</gene>
<dbReference type="AlphaFoldDB" id="A0A1Q5SW86"/>
<dbReference type="EMBL" id="MNBE01000742">
    <property type="protein sequence ID" value="OKO92281.1"/>
    <property type="molecule type" value="Genomic_DNA"/>
</dbReference>
<proteinExistence type="predicted"/>
<comment type="caution">
    <text evidence="2">The sequence shown here is derived from an EMBL/GenBank/DDBJ whole genome shotgun (WGS) entry which is preliminary data.</text>
</comment>